<evidence type="ECO:0000256" key="3">
    <source>
        <dbReference type="ARBA" id="ARBA00010400"/>
    </source>
</evidence>
<dbReference type="GO" id="GO:0005576">
    <property type="term" value="C:extracellular region"/>
    <property type="evidence" value="ECO:0007669"/>
    <property type="project" value="UniProtKB-SubCell"/>
</dbReference>
<accession>A0A9W6XK45</accession>
<evidence type="ECO:0000256" key="4">
    <source>
        <dbReference type="ARBA" id="ARBA00022525"/>
    </source>
</evidence>
<comment type="caution">
    <text evidence="8">The sequence shown here is derived from an EMBL/GenBank/DDBJ whole genome shotgun (WGS) entry which is preliminary data.</text>
</comment>
<evidence type="ECO:0000256" key="2">
    <source>
        <dbReference type="ARBA" id="ARBA00004613"/>
    </source>
</evidence>
<dbReference type="Proteomes" id="UP001165121">
    <property type="component" value="Unassembled WGS sequence"/>
</dbReference>
<dbReference type="Pfam" id="PF22748">
    <property type="entry name" value="PexRD54_WY"/>
    <property type="match status" value="1"/>
</dbReference>
<dbReference type="AlphaFoldDB" id="A0A9W6XK45"/>
<protein>
    <submittedName>
        <fullName evidence="8">Unnamed protein product</fullName>
    </submittedName>
</protein>
<proteinExistence type="inferred from homology"/>
<dbReference type="OrthoDB" id="126206at2759"/>
<comment type="similarity">
    <text evidence="3">Belongs to the RxLR effector family.</text>
</comment>
<dbReference type="GO" id="GO:0043657">
    <property type="term" value="C:host cell"/>
    <property type="evidence" value="ECO:0007669"/>
    <property type="project" value="UniProtKB-SubCell"/>
</dbReference>
<evidence type="ECO:0000256" key="5">
    <source>
        <dbReference type="ARBA" id="ARBA00022729"/>
    </source>
</evidence>
<dbReference type="InterPro" id="IPR054463">
    <property type="entry name" value="PexRD54_WY"/>
</dbReference>
<sequence>MNIFITESPDKVTKLLSTLEARFKDRPLNQILLIASKFPSMEAAATKTQIEKIRGYLANNESPAKAFKLLALDDVGDTILGNPLFKRWKDYVWDFNKKHPGQHESWFEPLLWNYQWGGVDLMIERAMKNPNTLNIAKSVEREWHQYWLAEKKLPQEVFRFLGLNKAGDKTLANPKFQTWVEYLDDFNQLYPEQKTTIIDGLRANYNDINILRIFNTAKKDPSTEKLVPKLQSSHIDKWVAEKEPVETLKRMFDHIPNYGEMIEGYAKRLGALSRNNS</sequence>
<evidence type="ECO:0000256" key="6">
    <source>
        <dbReference type="ARBA" id="ARBA00023026"/>
    </source>
</evidence>
<feature type="domain" description="RxLR effector PexRD54 WY" evidence="7">
    <location>
        <begin position="145"/>
        <end position="182"/>
    </location>
</feature>
<organism evidence="8 9">
    <name type="scientific">Phytophthora fragariaefolia</name>
    <dbReference type="NCBI Taxonomy" id="1490495"/>
    <lineage>
        <taxon>Eukaryota</taxon>
        <taxon>Sar</taxon>
        <taxon>Stramenopiles</taxon>
        <taxon>Oomycota</taxon>
        <taxon>Peronosporomycetes</taxon>
        <taxon>Peronosporales</taxon>
        <taxon>Peronosporaceae</taxon>
        <taxon>Phytophthora</taxon>
    </lineage>
</organism>
<evidence type="ECO:0000256" key="1">
    <source>
        <dbReference type="ARBA" id="ARBA00004340"/>
    </source>
</evidence>
<keyword evidence="4" id="KW-0964">Secreted</keyword>
<comment type="subcellular location">
    <subcellularLocation>
        <location evidence="1">Host cell</location>
    </subcellularLocation>
    <subcellularLocation>
        <location evidence="2">Secreted</location>
    </subcellularLocation>
</comment>
<name>A0A9W6XK45_9STRA</name>
<gene>
    <name evidence="8" type="ORF">Pfra01_001229000</name>
</gene>
<keyword evidence="9" id="KW-1185">Reference proteome</keyword>
<evidence type="ECO:0000313" key="8">
    <source>
        <dbReference type="EMBL" id="GMF40271.1"/>
    </source>
</evidence>
<reference evidence="8" key="1">
    <citation type="submission" date="2023-04" db="EMBL/GenBank/DDBJ databases">
        <title>Phytophthora fragariaefolia NBRC 109709.</title>
        <authorList>
            <person name="Ichikawa N."/>
            <person name="Sato H."/>
            <person name="Tonouchi N."/>
        </authorList>
    </citation>
    <scope>NUCLEOTIDE SEQUENCE</scope>
    <source>
        <strain evidence="8">NBRC 109709</strain>
    </source>
</reference>
<keyword evidence="5" id="KW-0732">Signal</keyword>
<evidence type="ECO:0000259" key="7">
    <source>
        <dbReference type="Pfam" id="PF22748"/>
    </source>
</evidence>
<dbReference type="EMBL" id="BSXT01001235">
    <property type="protein sequence ID" value="GMF40271.1"/>
    <property type="molecule type" value="Genomic_DNA"/>
</dbReference>
<evidence type="ECO:0000313" key="9">
    <source>
        <dbReference type="Proteomes" id="UP001165121"/>
    </source>
</evidence>
<keyword evidence="6" id="KW-0843">Virulence</keyword>